<organism evidence="1 2">
    <name type="scientific">Conidiobolus coronatus (strain ATCC 28846 / CBS 209.66 / NRRL 28638)</name>
    <name type="common">Delacroixia coronata</name>
    <dbReference type="NCBI Taxonomy" id="796925"/>
    <lineage>
        <taxon>Eukaryota</taxon>
        <taxon>Fungi</taxon>
        <taxon>Fungi incertae sedis</taxon>
        <taxon>Zoopagomycota</taxon>
        <taxon>Entomophthoromycotina</taxon>
        <taxon>Entomophthoromycetes</taxon>
        <taxon>Entomophthorales</taxon>
        <taxon>Ancylistaceae</taxon>
        <taxon>Conidiobolus</taxon>
    </lineage>
</organism>
<dbReference type="Proteomes" id="UP000070444">
    <property type="component" value="Unassembled WGS sequence"/>
</dbReference>
<protein>
    <submittedName>
        <fullName evidence="1">Uncharacterized protein</fullName>
    </submittedName>
</protein>
<dbReference type="EMBL" id="KQ964610">
    <property type="protein sequence ID" value="KXN67828.1"/>
    <property type="molecule type" value="Genomic_DNA"/>
</dbReference>
<sequence>MIRISEIAEHAVIEFADAFLRDVVREIKDKEKVDIAELLERLRHTSFPTIELMTKKKTTSEHKEDPEKACEFIYSTNYNSSKLGNLFMKGDRCTTNALSGKSFCKTHKGAKLKQECEIQISTDDIQEYYPDQDKELTKLFDSDLFDSDIFYSIYVDSKGIIVVKNSDAASPIRWFLASKSKSNQEGRRILTKFSEKVINELKIAKIEHNYNYEVNPELYKDIKKNYENYLDEE</sequence>
<reference evidence="1 2" key="1">
    <citation type="journal article" date="2015" name="Genome Biol. Evol.">
        <title>Phylogenomic analyses indicate that early fungi evolved digesting cell walls of algal ancestors of land plants.</title>
        <authorList>
            <person name="Chang Y."/>
            <person name="Wang S."/>
            <person name="Sekimoto S."/>
            <person name="Aerts A.L."/>
            <person name="Choi C."/>
            <person name="Clum A."/>
            <person name="LaButti K.M."/>
            <person name="Lindquist E.A."/>
            <person name="Yee Ngan C."/>
            <person name="Ohm R.A."/>
            <person name="Salamov A.A."/>
            <person name="Grigoriev I.V."/>
            <person name="Spatafora J.W."/>
            <person name="Berbee M.L."/>
        </authorList>
    </citation>
    <scope>NUCLEOTIDE SEQUENCE [LARGE SCALE GENOMIC DNA]</scope>
    <source>
        <strain evidence="1 2">NRRL 28638</strain>
    </source>
</reference>
<name>A0A137NYS3_CONC2</name>
<evidence type="ECO:0000313" key="2">
    <source>
        <dbReference type="Proteomes" id="UP000070444"/>
    </source>
</evidence>
<gene>
    <name evidence="1" type="ORF">CONCODRAFT_72661</name>
</gene>
<dbReference type="AlphaFoldDB" id="A0A137NYS3"/>
<proteinExistence type="predicted"/>
<evidence type="ECO:0000313" key="1">
    <source>
        <dbReference type="EMBL" id="KXN67828.1"/>
    </source>
</evidence>
<accession>A0A137NYS3</accession>
<keyword evidence="2" id="KW-1185">Reference proteome</keyword>